<evidence type="ECO:0000313" key="2">
    <source>
        <dbReference type="Proteomes" id="UP001161704"/>
    </source>
</evidence>
<dbReference type="RefSeq" id="WP_206618415.1">
    <property type="nucleotide sequence ID" value="NZ_CAWOMG010000006.1"/>
</dbReference>
<dbReference type="AlphaFoldDB" id="A0AA42R8N8"/>
<gene>
    <name evidence="1" type="ORF">N5I20_13490</name>
</gene>
<accession>A0AA42R8N8</accession>
<organism evidence="1 2">
    <name type="scientific">Aeromonas caviae</name>
    <name type="common">Aeromonas punctata</name>
    <dbReference type="NCBI Taxonomy" id="648"/>
    <lineage>
        <taxon>Bacteria</taxon>
        <taxon>Pseudomonadati</taxon>
        <taxon>Pseudomonadota</taxon>
        <taxon>Gammaproteobacteria</taxon>
        <taxon>Aeromonadales</taxon>
        <taxon>Aeromonadaceae</taxon>
        <taxon>Aeromonas</taxon>
    </lineage>
</organism>
<evidence type="ECO:0008006" key="3">
    <source>
        <dbReference type="Google" id="ProtNLM"/>
    </source>
</evidence>
<name>A0AA42R8N8_AERCA</name>
<dbReference type="EMBL" id="JAOCIZ010000052">
    <property type="protein sequence ID" value="MDH1506073.1"/>
    <property type="molecule type" value="Genomic_DNA"/>
</dbReference>
<dbReference type="Proteomes" id="UP001161704">
    <property type="component" value="Unassembled WGS sequence"/>
</dbReference>
<proteinExistence type="predicted"/>
<sequence length="137" mass="15385">MTLSDDYLGKTMNILQAGSKEVALKLIEGQAARIVELDYADGAIDQFELGRLGRKCGVAVLHRGQEVIIVQSIRALRDGLKSEKDTYRQRHLYCMFDLAACLPEEVKWVESRAAFLGDCILRGELLETPYNAQSWAH</sequence>
<comment type="caution">
    <text evidence="1">The sequence shown here is derived from an EMBL/GenBank/DDBJ whole genome shotgun (WGS) entry which is preliminary data.</text>
</comment>
<reference evidence="1" key="1">
    <citation type="submission" date="2022-09" db="EMBL/GenBank/DDBJ databases">
        <title>Intensive care unit water sources are persistently colonized with multi-drug resistant bacteria and are the site of extensive horizontal gene transfer of antibiotic resistance genes.</title>
        <authorList>
            <person name="Diorio-Toth L."/>
        </authorList>
    </citation>
    <scope>NUCLEOTIDE SEQUENCE</scope>
    <source>
        <strain evidence="1">GD03710</strain>
    </source>
</reference>
<evidence type="ECO:0000313" key="1">
    <source>
        <dbReference type="EMBL" id="MDH1506073.1"/>
    </source>
</evidence>
<protein>
    <recommendedName>
        <fullName evidence="3">PHA-granule associated protein 4</fullName>
    </recommendedName>
</protein>